<proteinExistence type="inferred from homology"/>
<dbReference type="InterPro" id="IPR028207">
    <property type="entry name" value="DNA_pol_B_palm_palm"/>
</dbReference>
<evidence type="ECO:0000256" key="3">
    <source>
        <dbReference type="ARBA" id="ARBA00022634"/>
    </source>
</evidence>
<dbReference type="PRINTS" id="PR00869">
    <property type="entry name" value="DNAPOLX"/>
</dbReference>
<evidence type="ECO:0000256" key="8">
    <source>
        <dbReference type="ARBA" id="ARBA00022932"/>
    </source>
</evidence>
<dbReference type="SUPFAM" id="SSF47802">
    <property type="entry name" value="DNA polymerase beta, N-terminal domain-like"/>
    <property type="match status" value="1"/>
</dbReference>
<comment type="catalytic activity">
    <reaction evidence="12">
        <text>DNA(n) + a 2'-deoxyribonucleoside 5'-triphosphate = DNA(n+1) + diphosphate</text>
        <dbReference type="Rhea" id="RHEA:22508"/>
        <dbReference type="Rhea" id="RHEA-COMP:17339"/>
        <dbReference type="Rhea" id="RHEA-COMP:17340"/>
        <dbReference type="ChEBI" id="CHEBI:33019"/>
        <dbReference type="ChEBI" id="CHEBI:61560"/>
        <dbReference type="ChEBI" id="CHEBI:173112"/>
        <dbReference type="EC" id="2.7.7.7"/>
    </reaction>
</comment>
<accession>A0A9P9IC04</accession>
<dbReference type="Gene3D" id="1.10.150.20">
    <property type="entry name" value="5' to 3' exonuclease, C-terminal subdomain"/>
    <property type="match status" value="1"/>
</dbReference>
<dbReference type="InterPro" id="IPR043519">
    <property type="entry name" value="NT_sf"/>
</dbReference>
<evidence type="ECO:0000256" key="14">
    <source>
        <dbReference type="SAM" id="MobiDB-lite"/>
    </source>
</evidence>
<evidence type="ECO:0000256" key="7">
    <source>
        <dbReference type="ARBA" id="ARBA00022763"/>
    </source>
</evidence>
<dbReference type="PANTHER" id="PTHR11276">
    <property type="entry name" value="DNA POLYMERASE TYPE-X FAMILY MEMBER"/>
    <property type="match status" value="1"/>
</dbReference>
<comment type="caution">
    <text evidence="16">The sequence shown here is derived from an EMBL/GenBank/DDBJ whole genome shotgun (WGS) entry which is preliminary data.</text>
</comment>
<keyword evidence="11" id="KW-0456">Lyase</keyword>
<dbReference type="InterPro" id="IPR002008">
    <property type="entry name" value="DNA_pol_X_beta-like"/>
</dbReference>
<dbReference type="GO" id="GO:0006303">
    <property type="term" value="P:double-strand break repair via nonhomologous end joining"/>
    <property type="evidence" value="ECO:0007669"/>
    <property type="project" value="TreeGrafter"/>
</dbReference>
<feature type="region of interest" description="Disordered" evidence="14">
    <location>
        <begin position="346"/>
        <end position="390"/>
    </location>
</feature>
<dbReference type="FunFam" id="1.10.150.110:FF:000005">
    <property type="entry name" value="DNA polymerase POL4"/>
    <property type="match status" value="1"/>
</dbReference>
<dbReference type="Gene3D" id="3.30.460.10">
    <property type="entry name" value="Beta Polymerase, domain 2"/>
    <property type="match status" value="1"/>
</dbReference>
<dbReference type="Pfam" id="PF14716">
    <property type="entry name" value="HHH_8"/>
    <property type="match status" value="1"/>
</dbReference>
<dbReference type="GO" id="GO:0016829">
    <property type="term" value="F:lyase activity"/>
    <property type="evidence" value="ECO:0007669"/>
    <property type="project" value="UniProtKB-KW"/>
</dbReference>
<keyword evidence="8" id="KW-0239">DNA-directed DNA polymerase</keyword>
<dbReference type="InterPro" id="IPR018944">
    <property type="entry name" value="DNA_pol_lambd_fingers_domain"/>
</dbReference>
<evidence type="ECO:0000256" key="10">
    <source>
        <dbReference type="ARBA" id="ARBA00023204"/>
    </source>
</evidence>
<evidence type="ECO:0000256" key="11">
    <source>
        <dbReference type="ARBA" id="ARBA00023239"/>
    </source>
</evidence>
<feature type="domain" description="DNA-directed DNA polymerase X" evidence="15">
    <location>
        <begin position="424"/>
        <end position="752"/>
    </location>
</feature>
<dbReference type="SUPFAM" id="SSF52113">
    <property type="entry name" value="BRCT domain"/>
    <property type="match status" value="1"/>
</dbReference>
<evidence type="ECO:0000256" key="2">
    <source>
        <dbReference type="ARBA" id="ARBA00012417"/>
    </source>
</evidence>
<evidence type="ECO:0000313" key="16">
    <source>
        <dbReference type="EMBL" id="KAH7114199.1"/>
    </source>
</evidence>
<dbReference type="InterPro" id="IPR029398">
    <property type="entry name" value="PolB_thumb"/>
</dbReference>
<dbReference type="InterPro" id="IPR027421">
    <property type="entry name" value="DNA_pol_lamdba_lyase_dom_sf"/>
</dbReference>
<evidence type="ECO:0000256" key="1">
    <source>
        <dbReference type="ARBA" id="ARBA00008323"/>
    </source>
</evidence>
<keyword evidence="17" id="KW-1185">Reference proteome</keyword>
<evidence type="ECO:0000256" key="9">
    <source>
        <dbReference type="ARBA" id="ARBA00023125"/>
    </source>
</evidence>
<dbReference type="Pfam" id="PF14791">
    <property type="entry name" value="DNA_pol_B_thumb"/>
    <property type="match status" value="1"/>
</dbReference>
<dbReference type="Gene3D" id="1.10.150.110">
    <property type="entry name" value="DNA polymerase beta, N-terminal domain-like"/>
    <property type="match status" value="1"/>
</dbReference>
<dbReference type="InterPro" id="IPR036420">
    <property type="entry name" value="BRCT_dom_sf"/>
</dbReference>
<dbReference type="SUPFAM" id="SSF81585">
    <property type="entry name" value="PsbU/PolX domain-like"/>
    <property type="match status" value="1"/>
</dbReference>
<dbReference type="Pfam" id="PF10391">
    <property type="entry name" value="DNA_pol_lambd_f"/>
    <property type="match status" value="1"/>
</dbReference>
<dbReference type="SUPFAM" id="SSF81301">
    <property type="entry name" value="Nucleotidyltransferase"/>
    <property type="match status" value="1"/>
</dbReference>
<dbReference type="EMBL" id="JAGMWT010000017">
    <property type="protein sequence ID" value="KAH7114199.1"/>
    <property type="molecule type" value="Genomic_DNA"/>
</dbReference>
<evidence type="ECO:0000256" key="13">
    <source>
        <dbReference type="PIRSR" id="PIRSR622312-50"/>
    </source>
</evidence>
<dbReference type="GO" id="GO:0006260">
    <property type="term" value="P:DNA replication"/>
    <property type="evidence" value="ECO:0007669"/>
    <property type="project" value="UniProtKB-KW"/>
</dbReference>
<name>A0A9P9IC04_9PLEO</name>
<dbReference type="PANTHER" id="PTHR11276:SF28">
    <property type="entry name" value="DNA POLYMERASE LAMBDA"/>
    <property type="match status" value="1"/>
</dbReference>
<dbReference type="AlphaFoldDB" id="A0A9P9IC04"/>
<keyword evidence="10" id="KW-0234">DNA repair</keyword>
<dbReference type="Pfam" id="PF14792">
    <property type="entry name" value="DNA_pol_B_palm"/>
    <property type="match status" value="1"/>
</dbReference>
<dbReference type="GO" id="GO:0005634">
    <property type="term" value="C:nucleus"/>
    <property type="evidence" value="ECO:0007669"/>
    <property type="project" value="TreeGrafter"/>
</dbReference>
<dbReference type="OrthoDB" id="205514at2759"/>
<dbReference type="PRINTS" id="PR00870">
    <property type="entry name" value="DNAPOLXBETA"/>
</dbReference>
<dbReference type="SMART" id="SM00483">
    <property type="entry name" value="POLXc"/>
    <property type="match status" value="1"/>
</dbReference>
<feature type="region of interest" description="Disordered" evidence="14">
    <location>
        <begin position="266"/>
        <end position="297"/>
    </location>
</feature>
<evidence type="ECO:0000256" key="5">
    <source>
        <dbReference type="ARBA" id="ARBA00022695"/>
    </source>
</evidence>
<dbReference type="GO" id="GO:0003887">
    <property type="term" value="F:DNA-directed DNA polymerase activity"/>
    <property type="evidence" value="ECO:0007669"/>
    <property type="project" value="UniProtKB-KW"/>
</dbReference>
<evidence type="ECO:0000259" key="15">
    <source>
        <dbReference type="SMART" id="SM00483"/>
    </source>
</evidence>
<keyword evidence="4" id="KW-0808">Transferase</keyword>
<evidence type="ECO:0000313" key="17">
    <source>
        <dbReference type="Proteomes" id="UP000700596"/>
    </source>
</evidence>
<keyword evidence="6" id="KW-0235">DNA replication</keyword>
<keyword evidence="9" id="KW-0238">DNA-binding</keyword>
<keyword evidence="3" id="KW-0237">DNA synthesis</keyword>
<dbReference type="FunFam" id="3.30.210.10:FF:000001">
    <property type="entry name" value="DNA polymerase lambda"/>
    <property type="match status" value="1"/>
</dbReference>
<keyword evidence="5" id="KW-0548">Nucleotidyltransferase</keyword>
<feature type="active site" description="Nucleophile; Schiff-base intermediate with DNA; for 5'-dRP lyase activity" evidence="13">
    <location>
        <position position="486"/>
    </location>
</feature>
<dbReference type="InterPro" id="IPR019843">
    <property type="entry name" value="DNA_pol-X_BS"/>
</dbReference>
<dbReference type="Gene3D" id="3.40.50.10190">
    <property type="entry name" value="BRCT domain"/>
    <property type="match status" value="1"/>
</dbReference>
<reference evidence="16" key="1">
    <citation type="journal article" date="2021" name="Nat. Commun.">
        <title>Genetic determinants of endophytism in the Arabidopsis root mycobiome.</title>
        <authorList>
            <person name="Mesny F."/>
            <person name="Miyauchi S."/>
            <person name="Thiergart T."/>
            <person name="Pickel B."/>
            <person name="Atanasova L."/>
            <person name="Karlsson M."/>
            <person name="Huettel B."/>
            <person name="Barry K.W."/>
            <person name="Haridas S."/>
            <person name="Chen C."/>
            <person name="Bauer D."/>
            <person name="Andreopoulos W."/>
            <person name="Pangilinan J."/>
            <person name="LaButti K."/>
            <person name="Riley R."/>
            <person name="Lipzen A."/>
            <person name="Clum A."/>
            <person name="Drula E."/>
            <person name="Henrissat B."/>
            <person name="Kohler A."/>
            <person name="Grigoriev I.V."/>
            <person name="Martin F.M."/>
            <person name="Hacquard S."/>
        </authorList>
    </citation>
    <scope>NUCLEOTIDE SEQUENCE</scope>
    <source>
        <strain evidence="16">MPI-CAGE-CH-0243</strain>
    </source>
</reference>
<keyword evidence="7" id="KW-0227">DNA damage</keyword>
<dbReference type="InterPro" id="IPR022312">
    <property type="entry name" value="DNA_pol_X"/>
</dbReference>
<comment type="similarity">
    <text evidence="1">Belongs to the DNA polymerase type-X family.</text>
</comment>
<dbReference type="CDD" id="cd00141">
    <property type="entry name" value="NT_POLXc"/>
    <property type="match status" value="1"/>
</dbReference>
<dbReference type="Gene3D" id="3.30.210.10">
    <property type="entry name" value="DNA polymerase, thumb domain"/>
    <property type="match status" value="1"/>
</dbReference>
<dbReference type="EC" id="2.7.7.7" evidence="2"/>
<dbReference type="InterPro" id="IPR002054">
    <property type="entry name" value="DNA-dir_DNA_pol_X"/>
</dbReference>
<organism evidence="16 17">
    <name type="scientific">Dendryphion nanum</name>
    <dbReference type="NCBI Taxonomy" id="256645"/>
    <lineage>
        <taxon>Eukaryota</taxon>
        <taxon>Fungi</taxon>
        <taxon>Dikarya</taxon>
        <taxon>Ascomycota</taxon>
        <taxon>Pezizomycotina</taxon>
        <taxon>Dothideomycetes</taxon>
        <taxon>Pleosporomycetidae</taxon>
        <taxon>Pleosporales</taxon>
        <taxon>Torulaceae</taxon>
        <taxon>Dendryphion</taxon>
    </lineage>
</organism>
<dbReference type="InterPro" id="IPR037160">
    <property type="entry name" value="DNA_Pol_thumb_sf"/>
</dbReference>
<evidence type="ECO:0000256" key="4">
    <source>
        <dbReference type="ARBA" id="ARBA00022679"/>
    </source>
</evidence>
<protein>
    <recommendedName>
        <fullName evidence="2">DNA-directed DNA polymerase</fullName>
        <ecNumber evidence="2">2.7.7.7</ecNumber>
    </recommendedName>
</protein>
<dbReference type="InterPro" id="IPR010996">
    <property type="entry name" value="HHH_MUS81"/>
</dbReference>
<evidence type="ECO:0000256" key="12">
    <source>
        <dbReference type="ARBA" id="ARBA00049244"/>
    </source>
</evidence>
<evidence type="ECO:0000256" key="6">
    <source>
        <dbReference type="ARBA" id="ARBA00022705"/>
    </source>
</evidence>
<sequence>MADNALARKLAYFREQELIDISDDETGFPDTGLIQVECALADTEPMPPPRKLQFEFDAHTSRRRATARMHTKNLNYSYTAPESERQTAALKHSTSLPDLASGVRVEMVPFYKRVGVVPRELKTGKNVKLANNINLEPEHKQLFKEKIIYFYPNDDISSARRQRIHKIIQLGAAWVKKWRDDVTHIMVDDESNTYLQLLKHLNVAGLPRKVVMVKFDPYVPQCIQFNTVLEPTANRFIVKGAPRPSASALVTHAATDVAKDVVPPPLSQRSFNIKQSKRQIDEPNTQSTDSIPDFLPQPFSKPCQALDDFVEDSFILLPDDPVDDHSAPDSYNDALSQAICEAKAVAHLPLDDEDSDYTTNPRRDNYDSDPDTDNESSVPKEETSGHMRSGAVVNVTRGKGSKAFNRSNFQCMDPVKTNTNSSQNPNVRTIQVLEEMGRYYDQLQDSWRTLAYRRAVTTLRKQTNTKITTKEQAAALPFIGSRLAAKIEEIVLTDRLRRLESTKDDPTDRALRLFLGVYGAGLSQAHKWLQAGHRTLSDLTAHAHLTPSQRVGIERYTDFATRIPRDEVAAHGDFVRTEIHKIDPGFDVHIMGSYRRGAKDSGDIDLLITKPITSLTTLRTVVFEHLVPRLYELEFLKASLATSSRTKDGTKWLGASCLPGSKIWRRLDLLIVPEPELGAALIYFTGNDIFNRSIRLLASKMGMRLNQKGLYKDVVRGSAREKISEGTLVEGRSERRIFEVLGVPWREPSERIYTMKGTLWASIENITIRIRSNVAMISVVKYSQYMWDDYNKTSVPTMDCAARESIPGSAEILGETENFRRRDSPPYKS</sequence>
<gene>
    <name evidence="16" type="ORF">B0J11DRAFT_594700</name>
</gene>
<dbReference type="Proteomes" id="UP000700596">
    <property type="component" value="Unassembled WGS sequence"/>
</dbReference>
<dbReference type="GO" id="GO:0003677">
    <property type="term" value="F:DNA binding"/>
    <property type="evidence" value="ECO:0007669"/>
    <property type="project" value="UniProtKB-KW"/>
</dbReference>
<dbReference type="PROSITE" id="PS00522">
    <property type="entry name" value="DNA_POLYMERASE_X"/>
    <property type="match status" value="1"/>
</dbReference>